<accession>A0AAV6J5D2</accession>
<protein>
    <recommendedName>
        <fullName evidence="3">NTF2 domain-containing protein</fullName>
    </recommendedName>
</protein>
<dbReference type="AlphaFoldDB" id="A0AAV6J5D2"/>
<dbReference type="Pfam" id="PF02136">
    <property type="entry name" value="NTF2"/>
    <property type="match status" value="1"/>
</dbReference>
<dbReference type="PANTHER" id="PTHR10693:SF20">
    <property type="entry name" value="AT27578P"/>
    <property type="match status" value="1"/>
</dbReference>
<reference evidence="4" key="1">
    <citation type="submission" date="2020-08" db="EMBL/GenBank/DDBJ databases">
        <title>Plant Genome Project.</title>
        <authorList>
            <person name="Zhang R.-G."/>
        </authorList>
    </citation>
    <scope>NUCLEOTIDE SEQUENCE</scope>
    <source>
        <strain evidence="4">WSP0</strain>
        <tissue evidence="4">Leaf</tissue>
    </source>
</reference>
<dbReference type="Gene3D" id="3.10.450.50">
    <property type="match status" value="1"/>
</dbReference>
<keyword evidence="2" id="KW-0812">Transmembrane</keyword>
<keyword evidence="2" id="KW-1133">Transmembrane helix</keyword>
<dbReference type="Gene3D" id="1.10.510.10">
    <property type="entry name" value="Transferase(Phosphotransferase) domain 1"/>
    <property type="match status" value="1"/>
</dbReference>
<keyword evidence="1" id="KW-0694">RNA-binding</keyword>
<dbReference type="EMBL" id="JACTNZ010000008">
    <property type="protein sequence ID" value="KAG5536277.1"/>
    <property type="molecule type" value="Genomic_DNA"/>
</dbReference>
<dbReference type="Proteomes" id="UP000823749">
    <property type="component" value="Chromosome 8"/>
</dbReference>
<dbReference type="InterPro" id="IPR011009">
    <property type="entry name" value="Kinase-like_dom_sf"/>
</dbReference>
<dbReference type="InterPro" id="IPR039539">
    <property type="entry name" value="Ras_GTPase_bind_prot"/>
</dbReference>
<evidence type="ECO:0000313" key="4">
    <source>
        <dbReference type="EMBL" id="KAG5536277.1"/>
    </source>
</evidence>
<organism evidence="4 5">
    <name type="scientific">Rhododendron griersonianum</name>
    <dbReference type="NCBI Taxonomy" id="479676"/>
    <lineage>
        <taxon>Eukaryota</taxon>
        <taxon>Viridiplantae</taxon>
        <taxon>Streptophyta</taxon>
        <taxon>Embryophyta</taxon>
        <taxon>Tracheophyta</taxon>
        <taxon>Spermatophyta</taxon>
        <taxon>Magnoliopsida</taxon>
        <taxon>eudicotyledons</taxon>
        <taxon>Gunneridae</taxon>
        <taxon>Pentapetalae</taxon>
        <taxon>asterids</taxon>
        <taxon>Ericales</taxon>
        <taxon>Ericaceae</taxon>
        <taxon>Ericoideae</taxon>
        <taxon>Rhodoreae</taxon>
        <taxon>Rhododendron</taxon>
    </lineage>
</organism>
<proteinExistence type="predicted"/>
<dbReference type="SUPFAM" id="SSF54427">
    <property type="entry name" value="NTF2-like"/>
    <property type="match status" value="1"/>
</dbReference>
<gene>
    <name evidence="4" type="ORF">RHGRI_023902</name>
</gene>
<dbReference type="GO" id="GO:0005829">
    <property type="term" value="C:cytosol"/>
    <property type="evidence" value="ECO:0007669"/>
    <property type="project" value="TreeGrafter"/>
</dbReference>
<evidence type="ECO:0000256" key="2">
    <source>
        <dbReference type="SAM" id="Phobius"/>
    </source>
</evidence>
<evidence type="ECO:0000313" key="5">
    <source>
        <dbReference type="Proteomes" id="UP000823749"/>
    </source>
</evidence>
<feature type="transmembrane region" description="Helical" evidence="2">
    <location>
        <begin position="217"/>
        <end position="237"/>
    </location>
</feature>
<evidence type="ECO:0000256" key="1">
    <source>
        <dbReference type="ARBA" id="ARBA00022884"/>
    </source>
</evidence>
<dbReference type="GO" id="GO:1990904">
    <property type="term" value="C:ribonucleoprotein complex"/>
    <property type="evidence" value="ECO:0007669"/>
    <property type="project" value="TreeGrafter"/>
</dbReference>
<evidence type="ECO:0000259" key="3">
    <source>
        <dbReference type="PROSITE" id="PS50177"/>
    </source>
</evidence>
<feature type="domain" description="NTF2" evidence="3">
    <location>
        <begin position="123"/>
        <end position="185"/>
    </location>
</feature>
<name>A0AAV6J5D2_9ERIC</name>
<dbReference type="PANTHER" id="PTHR10693">
    <property type="entry name" value="RAS GTPASE-ACTIVATING PROTEIN-BINDING PROTEIN"/>
    <property type="match status" value="1"/>
</dbReference>
<sequence length="362" mass="41702">MIESPNFVKLHLNRSIDTKSNQTLILREEQLYSVDLDSLNRTFADAVKLDHHLLRCQDYGTELVSDKLKATVNLDRKFHHHGRAGSIHSVAISAAAFNSSVGRLDLGFQKLEDSEVWDVLREVANAFVQQYYHTQQQSLSLVHRFYQEESKLAHSENDGTMSTTTTLQVLPSFYLHLPIVSFLVTTRMHWSDPHLENSALVNARVRPSLELVIITKYLGWLLIVGLSVLLLNILSYLSQIVHRYWERHDVREAIGPWRRWLIMLHCLGLGHSCEANGMSTWILLKQGFKLCKQLDLCNRLIIAMDVAVGMEYLHSKDILCFDLKCDNLRVNLKDPSRPIWKATMHWYDTSDVLNYSTAGTWF</sequence>
<dbReference type="PROSITE" id="PS50177">
    <property type="entry name" value="NTF2_DOMAIN"/>
    <property type="match status" value="1"/>
</dbReference>
<dbReference type="InterPro" id="IPR032710">
    <property type="entry name" value="NTF2-like_dom_sf"/>
</dbReference>
<dbReference type="GO" id="GO:0003729">
    <property type="term" value="F:mRNA binding"/>
    <property type="evidence" value="ECO:0007669"/>
    <property type="project" value="TreeGrafter"/>
</dbReference>
<comment type="caution">
    <text evidence="4">The sequence shown here is derived from an EMBL/GenBank/DDBJ whole genome shotgun (WGS) entry which is preliminary data.</text>
</comment>
<dbReference type="InterPro" id="IPR018222">
    <property type="entry name" value="Nuclear_transport_factor_2_euk"/>
</dbReference>
<dbReference type="SUPFAM" id="SSF56112">
    <property type="entry name" value="Protein kinase-like (PK-like)"/>
    <property type="match status" value="1"/>
</dbReference>
<dbReference type="InterPro" id="IPR002075">
    <property type="entry name" value="NTF2_dom"/>
</dbReference>
<keyword evidence="5" id="KW-1185">Reference proteome</keyword>
<keyword evidence="2" id="KW-0472">Membrane</keyword>